<dbReference type="AlphaFoldDB" id="A0A137NVS7"/>
<dbReference type="Proteomes" id="UP000070444">
    <property type="component" value="Unassembled WGS sequence"/>
</dbReference>
<protein>
    <recommendedName>
        <fullName evidence="3">F-box domain-containing protein</fullName>
    </recommendedName>
</protein>
<dbReference type="InterPro" id="IPR032675">
    <property type="entry name" value="LRR_dom_sf"/>
</dbReference>
<reference evidence="1 2" key="1">
    <citation type="journal article" date="2015" name="Genome Biol. Evol.">
        <title>Phylogenomic analyses indicate that early fungi evolved digesting cell walls of algal ancestors of land plants.</title>
        <authorList>
            <person name="Chang Y."/>
            <person name="Wang S."/>
            <person name="Sekimoto S."/>
            <person name="Aerts A.L."/>
            <person name="Choi C."/>
            <person name="Clum A."/>
            <person name="LaButti K.M."/>
            <person name="Lindquist E.A."/>
            <person name="Yee Ngan C."/>
            <person name="Ohm R.A."/>
            <person name="Salamov A.A."/>
            <person name="Grigoriev I.V."/>
            <person name="Spatafora J.W."/>
            <person name="Berbee M.L."/>
        </authorList>
    </citation>
    <scope>NUCLEOTIDE SEQUENCE [LARGE SCALE GENOMIC DNA]</scope>
    <source>
        <strain evidence="1 2">NRRL 28638</strain>
    </source>
</reference>
<evidence type="ECO:0000313" key="2">
    <source>
        <dbReference type="Proteomes" id="UP000070444"/>
    </source>
</evidence>
<dbReference type="Gene3D" id="3.80.10.10">
    <property type="entry name" value="Ribonuclease Inhibitor"/>
    <property type="match status" value="1"/>
</dbReference>
<organism evidence="1 2">
    <name type="scientific">Conidiobolus coronatus (strain ATCC 28846 / CBS 209.66 / NRRL 28638)</name>
    <name type="common">Delacroixia coronata</name>
    <dbReference type="NCBI Taxonomy" id="796925"/>
    <lineage>
        <taxon>Eukaryota</taxon>
        <taxon>Fungi</taxon>
        <taxon>Fungi incertae sedis</taxon>
        <taxon>Zoopagomycota</taxon>
        <taxon>Entomophthoromycotina</taxon>
        <taxon>Entomophthoromycetes</taxon>
        <taxon>Entomophthorales</taxon>
        <taxon>Ancylistaceae</taxon>
        <taxon>Conidiobolus</taxon>
    </lineage>
</organism>
<evidence type="ECO:0008006" key="3">
    <source>
        <dbReference type="Google" id="ProtNLM"/>
    </source>
</evidence>
<sequence>MNNDSNYWFNLPSNLISKIGSYCNKELRLDLRLVNFHWSQTINKLVFSTINGRDRPGLDCILNKYSQLIARVTSVDRSKIEIAIKISSKAKSLSTLGIWLGYSSHVDYLTSLLSASNQITSLVIDDTDRDDTGLRYRINRNDLCHAIKQYQYLFNLEISLMCGYLQQTFDSVQFDLLLRLKLEIYANQLESCVKAIAKSNRLKSLNLKVWDISDEYDEFNLTNILTIKDLVTSTLTQFKLLITNYFDDNMGTFQQHLRSELLSIFSSFSTLSNLKTFDFNFIGGDVDLIANLFSSQIPLPNYKWSNLTRLSLPEVDNYLMNYIINQCPNLKSLIFDSALTLRFDTSSDKLKPLNYLTKLYFKGFKIDLIDNEQLIKYLFPNVVTLAIHFSYIESNSILMDAYYIPILFPNLTKVIIASCNYNLEGLIYQTSYLLNWKELYIEVGRPNKHLIKPLTTKLLNLKSLYIGDGGRICDFNFDFEFGVRKFKLFWAMLEENEKF</sequence>
<gene>
    <name evidence="1" type="ORF">CONCODRAFT_73443</name>
</gene>
<dbReference type="SUPFAM" id="SSF52058">
    <property type="entry name" value="L domain-like"/>
    <property type="match status" value="1"/>
</dbReference>
<dbReference type="EMBL" id="KQ964690">
    <property type="protein sequence ID" value="KXN66778.1"/>
    <property type="molecule type" value="Genomic_DNA"/>
</dbReference>
<evidence type="ECO:0000313" key="1">
    <source>
        <dbReference type="EMBL" id="KXN66778.1"/>
    </source>
</evidence>
<accession>A0A137NVS7</accession>
<name>A0A137NVS7_CONC2</name>
<proteinExistence type="predicted"/>
<keyword evidence="2" id="KW-1185">Reference proteome</keyword>